<dbReference type="SMART" id="SM00369">
    <property type="entry name" value="LRR_TYP"/>
    <property type="match status" value="2"/>
</dbReference>
<accession>A0ABZ3FHJ8</accession>
<dbReference type="InterPro" id="IPR026906">
    <property type="entry name" value="LRR_5"/>
</dbReference>
<evidence type="ECO:0008006" key="5">
    <source>
        <dbReference type="Google" id="ProtNLM"/>
    </source>
</evidence>
<sequence length="684" mass="76565">MLNFDTIGQYFEYITLKEVICINIFYKLLNKIKHPFTKSLSNTIDDNLVNIMTEEFTTESPTVSMEVLFPIPKEFLKSPNKKLTPQLCCSYIYDFQVLDSLDKYYTPIDNQCGKDLPQIIGTYYLNNKYVSCSVSYNAALLQNGDVFALERNFYTVLPFLYCGGQYIKYPIEDDFVVNLNVLENPVGPIGETEEYYFYQITVESNISLITVVIVDESDVNTLRQLNSILGKPSDNNSFTLKELSSITDLSYDFVDISSIYLDIFRYLPNLRNLTMTNCQIDSIFPQMFSLDNLENLNLSSNNLNSLPAEIVGLPHLQFINLNNNKLADLSVFENTSIAVMAQSQEVHIDMLDKNSISNRYELDSSFLRDCDNNVCDVESTTGSIAGGIISWNSTEGGKTVDLQFTNHDNFFGSVFVYLKDYNYSITDEGVITSYTPQDSSVTDVSIPKSINGIEVKAIGNSAFYWCSSLTSIIIPDSVTSIWDSAFYHCHSLSSIIIPDSVTSIGNAAFFYCSSLSSIIIPDSITSIRDYTFANCSSLNSIIIPNNLTSIGDSAFYWCSSLDSIIIPDSLTSIGYRAFYSCSNLTSIIIPDSVTYIGELAFSHCNILRSITISCNLCGSSSNWFDTYATRTLTITASSQDIDPNSDLSILLNFWTNCANNLNLNTFYITGKYLVIDGETKNLNS</sequence>
<dbReference type="Proteomes" id="UP001477947">
    <property type="component" value="Chromosome"/>
</dbReference>
<dbReference type="Pfam" id="PF13306">
    <property type="entry name" value="LRR_5"/>
    <property type="match status" value="1"/>
</dbReference>
<dbReference type="InterPro" id="IPR032675">
    <property type="entry name" value="LRR_dom_sf"/>
</dbReference>
<dbReference type="PROSITE" id="PS51450">
    <property type="entry name" value="LRR"/>
    <property type="match status" value="2"/>
</dbReference>
<dbReference type="InterPro" id="IPR053139">
    <property type="entry name" value="Surface_bspA-like"/>
</dbReference>
<reference evidence="3 4" key="1">
    <citation type="submission" date="2024-04" db="EMBL/GenBank/DDBJ databases">
        <title>Isolation and characterization of novel acetogenic strains of the genera Terrisporobacter and Acetoanaerobium.</title>
        <authorList>
            <person name="Boeer T."/>
            <person name="Schueler M.A."/>
            <person name="Lueschen A."/>
            <person name="Eysell L."/>
            <person name="Droege J."/>
            <person name="Heinemann M."/>
            <person name="Engelhardt L."/>
            <person name="Basen M."/>
            <person name="Daniel R."/>
        </authorList>
    </citation>
    <scope>NUCLEOTIDE SEQUENCE [LARGE SCALE GENOMIC DNA]</scope>
    <source>
        <strain evidence="3 4">ELB</strain>
    </source>
</reference>
<dbReference type="InterPro" id="IPR001611">
    <property type="entry name" value="Leu-rich_rpt"/>
</dbReference>
<protein>
    <recommendedName>
        <fullName evidence="5">Leucine rich repeat-containing protein</fullName>
    </recommendedName>
</protein>
<evidence type="ECO:0000313" key="4">
    <source>
        <dbReference type="Proteomes" id="UP001477947"/>
    </source>
</evidence>
<evidence type="ECO:0000256" key="2">
    <source>
        <dbReference type="ARBA" id="ARBA00022737"/>
    </source>
</evidence>
<dbReference type="EMBL" id="CP154622">
    <property type="protein sequence ID" value="XAM42209.1"/>
    <property type="molecule type" value="Genomic_DNA"/>
</dbReference>
<gene>
    <name evidence="3" type="ORF">TPELB_25220</name>
</gene>
<dbReference type="InterPro" id="IPR003591">
    <property type="entry name" value="Leu-rich_rpt_typical-subtyp"/>
</dbReference>
<keyword evidence="1" id="KW-0433">Leucine-rich repeat</keyword>
<dbReference type="PANTHER" id="PTHR45661:SF3">
    <property type="entry name" value="IG-LIKE DOMAIN-CONTAINING PROTEIN"/>
    <property type="match status" value="1"/>
</dbReference>
<dbReference type="Pfam" id="PF13855">
    <property type="entry name" value="LRR_8"/>
    <property type="match status" value="1"/>
</dbReference>
<keyword evidence="4" id="KW-1185">Reference proteome</keyword>
<dbReference type="SUPFAM" id="SSF52058">
    <property type="entry name" value="L domain-like"/>
    <property type="match status" value="2"/>
</dbReference>
<dbReference type="PANTHER" id="PTHR45661">
    <property type="entry name" value="SURFACE ANTIGEN"/>
    <property type="match status" value="1"/>
</dbReference>
<name>A0ABZ3FHJ8_9FIRM</name>
<evidence type="ECO:0000256" key="1">
    <source>
        <dbReference type="ARBA" id="ARBA00022614"/>
    </source>
</evidence>
<dbReference type="Gene3D" id="3.80.10.10">
    <property type="entry name" value="Ribonuclease Inhibitor"/>
    <property type="match status" value="2"/>
</dbReference>
<organism evidence="3 4">
    <name type="scientific">Terrisporobacter petrolearius</name>
    <dbReference type="NCBI Taxonomy" id="1460447"/>
    <lineage>
        <taxon>Bacteria</taxon>
        <taxon>Bacillati</taxon>
        <taxon>Bacillota</taxon>
        <taxon>Clostridia</taxon>
        <taxon>Peptostreptococcales</taxon>
        <taxon>Peptostreptococcaceae</taxon>
        <taxon>Terrisporobacter</taxon>
    </lineage>
</organism>
<keyword evidence="2" id="KW-0677">Repeat</keyword>
<proteinExistence type="predicted"/>
<evidence type="ECO:0000313" key="3">
    <source>
        <dbReference type="EMBL" id="XAM42209.1"/>
    </source>
</evidence>